<organism evidence="1 2">
    <name type="scientific">Lunatimonas lonarensis</name>
    <dbReference type="NCBI Taxonomy" id="1232681"/>
    <lineage>
        <taxon>Bacteria</taxon>
        <taxon>Pseudomonadati</taxon>
        <taxon>Bacteroidota</taxon>
        <taxon>Cytophagia</taxon>
        <taxon>Cytophagales</taxon>
        <taxon>Cyclobacteriaceae</taxon>
    </lineage>
</organism>
<protein>
    <submittedName>
        <fullName evidence="1">Uncharacterized protein</fullName>
    </submittedName>
</protein>
<evidence type="ECO:0000313" key="2">
    <source>
        <dbReference type="Proteomes" id="UP000013909"/>
    </source>
</evidence>
<gene>
    <name evidence="1" type="ORF">ADIS_3848</name>
</gene>
<keyword evidence="2" id="KW-1185">Reference proteome</keyword>
<accession>R7ZNR4</accession>
<sequence>MGGAFLVSYHKTAKSPVRIFTEDLDNMLIWEASRRITYTKEA</sequence>
<dbReference type="AlphaFoldDB" id="R7ZNR4"/>
<dbReference type="Proteomes" id="UP000013909">
    <property type="component" value="Unassembled WGS sequence"/>
</dbReference>
<dbReference type="EMBL" id="AQHR01000099">
    <property type="protein sequence ID" value="EON75698.1"/>
    <property type="molecule type" value="Genomic_DNA"/>
</dbReference>
<evidence type="ECO:0000313" key="1">
    <source>
        <dbReference type="EMBL" id="EON75698.1"/>
    </source>
</evidence>
<proteinExistence type="predicted"/>
<reference evidence="1 2" key="1">
    <citation type="submission" date="2013-02" db="EMBL/GenBank/DDBJ databases">
        <title>A novel strain isolated from Lonar lake, Maharashtra, India.</title>
        <authorList>
            <person name="Singh A."/>
        </authorList>
    </citation>
    <scope>NUCLEOTIDE SEQUENCE [LARGE SCALE GENOMIC DNA]</scope>
    <source>
        <strain evidence="1 2">AK24</strain>
    </source>
</reference>
<name>R7ZNR4_9BACT</name>
<comment type="caution">
    <text evidence="1">The sequence shown here is derived from an EMBL/GenBank/DDBJ whole genome shotgun (WGS) entry which is preliminary data.</text>
</comment>